<evidence type="ECO:0000313" key="3">
    <source>
        <dbReference type="Proteomes" id="UP000299102"/>
    </source>
</evidence>
<proteinExistence type="predicted"/>
<sequence length="83" mass="9883">EQWPTAESKSHARREIELNVETRNEIENKTKVKIEYGGSKSKVRTRPESGMRSIGYPMQERGLERTIKVERNRRRNKKKKDIE</sequence>
<evidence type="ECO:0000256" key="1">
    <source>
        <dbReference type="SAM" id="MobiDB-lite"/>
    </source>
</evidence>
<feature type="non-terminal residue" evidence="2">
    <location>
        <position position="1"/>
    </location>
</feature>
<comment type="caution">
    <text evidence="2">The sequence shown here is derived from an EMBL/GenBank/DDBJ whole genome shotgun (WGS) entry which is preliminary data.</text>
</comment>
<protein>
    <submittedName>
        <fullName evidence="2">Uncharacterized protein</fullName>
    </submittedName>
</protein>
<organism evidence="2 3">
    <name type="scientific">Eumeta variegata</name>
    <name type="common">Bagworm moth</name>
    <name type="synonym">Eumeta japonica</name>
    <dbReference type="NCBI Taxonomy" id="151549"/>
    <lineage>
        <taxon>Eukaryota</taxon>
        <taxon>Metazoa</taxon>
        <taxon>Ecdysozoa</taxon>
        <taxon>Arthropoda</taxon>
        <taxon>Hexapoda</taxon>
        <taxon>Insecta</taxon>
        <taxon>Pterygota</taxon>
        <taxon>Neoptera</taxon>
        <taxon>Endopterygota</taxon>
        <taxon>Lepidoptera</taxon>
        <taxon>Glossata</taxon>
        <taxon>Ditrysia</taxon>
        <taxon>Tineoidea</taxon>
        <taxon>Psychidae</taxon>
        <taxon>Oiketicinae</taxon>
        <taxon>Eumeta</taxon>
    </lineage>
</organism>
<accession>A0A4C1XCV1</accession>
<reference evidence="2 3" key="1">
    <citation type="journal article" date="2019" name="Commun. Biol.">
        <title>The bagworm genome reveals a unique fibroin gene that provides high tensile strength.</title>
        <authorList>
            <person name="Kono N."/>
            <person name="Nakamura H."/>
            <person name="Ohtoshi R."/>
            <person name="Tomita M."/>
            <person name="Numata K."/>
            <person name="Arakawa K."/>
        </authorList>
    </citation>
    <scope>NUCLEOTIDE SEQUENCE [LARGE SCALE GENOMIC DNA]</scope>
</reference>
<dbReference type="EMBL" id="BGZK01000802">
    <property type="protein sequence ID" value="GBP61023.1"/>
    <property type="molecule type" value="Genomic_DNA"/>
</dbReference>
<keyword evidence="3" id="KW-1185">Reference proteome</keyword>
<dbReference type="AlphaFoldDB" id="A0A4C1XCV1"/>
<gene>
    <name evidence="2" type="ORF">EVAR_51155_1</name>
</gene>
<name>A0A4C1XCV1_EUMVA</name>
<dbReference type="Proteomes" id="UP000299102">
    <property type="component" value="Unassembled WGS sequence"/>
</dbReference>
<feature type="region of interest" description="Disordered" evidence="1">
    <location>
        <begin position="37"/>
        <end position="59"/>
    </location>
</feature>
<evidence type="ECO:0000313" key="2">
    <source>
        <dbReference type="EMBL" id="GBP61023.1"/>
    </source>
</evidence>